<keyword evidence="2" id="KW-1133">Transmembrane helix</keyword>
<sequence length="91" mass="10399">MRSAQITANLSITLTCLALLHGLGLIVFYLHQPDQRLRCEALKMCQQKQKLFILFHESPDHVLSFKSLTHTPKWNSSQQASKPRVPTRDVS</sequence>
<evidence type="ECO:0000256" key="1">
    <source>
        <dbReference type="SAM" id="MobiDB-lite"/>
    </source>
</evidence>
<evidence type="ECO:0000256" key="2">
    <source>
        <dbReference type="SAM" id="Phobius"/>
    </source>
</evidence>
<feature type="transmembrane region" description="Helical" evidence="2">
    <location>
        <begin position="6"/>
        <end position="30"/>
    </location>
</feature>
<feature type="region of interest" description="Disordered" evidence="1">
    <location>
        <begin position="71"/>
        <end position="91"/>
    </location>
</feature>
<keyword evidence="4" id="KW-1185">Reference proteome</keyword>
<feature type="compositionally biased region" description="Polar residues" evidence="1">
    <location>
        <begin position="71"/>
        <end position="81"/>
    </location>
</feature>
<keyword evidence="2" id="KW-0812">Transmembrane</keyword>
<protein>
    <submittedName>
        <fullName evidence="3">Uncharacterized protein</fullName>
    </submittedName>
</protein>
<evidence type="ECO:0000313" key="3">
    <source>
        <dbReference type="EMBL" id="KAK3798901.1"/>
    </source>
</evidence>
<gene>
    <name evidence="3" type="ORF">RRG08_050280</name>
</gene>
<keyword evidence="2" id="KW-0472">Membrane</keyword>
<name>A0AAE1E960_9GAST</name>
<reference evidence="3" key="1">
    <citation type="journal article" date="2023" name="G3 (Bethesda)">
        <title>A reference genome for the long-term kleptoplast-retaining sea slug Elysia crispata morphotype clarki.</title>
        <authorList>
            <person name="Eastman K.E."/>
            <person name="Pendleton A.L."/>
            <person name="Shaikh M.A."/>
            <person name="Suttiyut T."/>
            <person name="Ogas R."/>
            <person name="Tomko P."/>
            <person name="Gavelis G."/>
            <person name="Widhalm J.R."/>
            <person name="Wisecaver J.H."/>
        </authorList>
    </citation>
    <scope>NUCLEOTIDE SEQUENCE</scope>
    <source>
        <strain evidence="3">ECLA1</strain>
    </source>
</reference>
<proteinExistence type="predicted"/>
<dbReference type="AlphaFoldDB" id="A0AAE1E960"/>
<organism evidence="3 4">
    <name type="scientific">Elysia crispata</name>
    <name type="common">lettuce slug</name>
    <dbReference type="NCBI Taxonomy" id="231223"/>
    <lineage>
        <taxon>Eukaryota</taxon>
        <taxon>Metazoa</taxon>
        <taxon>Spiralia</taxon>
        <taxon>Lophotrochozoa</taxon>
        <taxon>Mollusca</taxon>
        <taxon>Gastropoda</taxon>
        <taxon>Heterobranchia</taxon>
        <taxon>Euthyneura</taxon>
        <taxon>Panpulmonata</taxon>
        <taxon>Sacoglossa</taxon>
        <taxon>Placobranchoidea</taxon>
        <taxon>Plakobranchidae</taxon>
        <taxon>Elysia</taxon>
    </lineage>
</organism>
<dbReference type="EMBL" id="JAWDGP010000619">
    <property type="protein sequence ID" value="KAK3798901.1"/>
    <property type="molecule type" value="Genomic_DNA"/>
</dbReference>
<dbReference type="Proteomes" id="UP001283361">
    <property type="component" value="Unassembled WGS sequence"/>
</dbReference>
<comment type="caution">
    <text evidence="3">The sequence shown here is derived from an EMBL/GenBank/DDBJ whole genome shotgun (WGS) entry which is preliminary data.</text>
</comment>
<evidence type="ECO:0000313" key="4">
    <source>
        <dbReference type="Proteomes" id="UP001283361"/>
    </source>
</evidence>
<accession>A0AAE1E960</accession>